<dbReference type="InterPro" id="IPR014893">
    <property type="entry name" value="Ku_PK_bind"/>
</dbReference>
<dbReference type="AlphaFoldDB" id="Q9I7M8"/>
<dbReference type="Pfam" id="PF02735">
    <property type="entry name" value="Ku"/>
    <property type="match status" value="1"/>
</dbReference>
<protein>
    <recommendedName>
        <fullName evidence="12">ATP-dependent DNA helicase II subunit 2</fullName>
        <ecNumber evidence="12">3.6.4.12</ecNumber>
    </recommendedName>
</protein>
<evidence type="ECO:0000256" key="8">
    <source>
        <dbReference type="ARBA" id="ARBA00023125"/>
    </source>
</evidence>
<keyword evidence="16" id="KW-1185">Reference proteome</keyword>
<evidence type="ECO:0000313" key="16">
    <source>
        <dbReference type="Proteomes" id="UP000000803"/>
    </source>
</evidence>
<evidence type="ECO:0000256" key="9">
    <source>
        <dbReference type="ARBA" id="ARBA00023172"/>
    </source>
</evidence>
<dbReference type="STRING" id="7227.FBpp0080322"/>
<dbReference type="EMBL" id="AE014134">
    <property type="protein sequence ID" value="AAG22435.1"/>
    <property type="molecule type" value="Genomic_DNA"/>
</dbReference>
<dbReference type="Gene3D" id="3.40.50.410">
    <property type="entry name" value="von Willebrand factor, type A domain"/>
    <property type="match status" value="1"/>
</dbReference>
<comment type="function">
    <text evidence="12">Single-stranded DNA-dependent ATP-dependent helicase.</text>
</comment>
<dbReference type="SUPFAM" id="SSF53300">
    <property type="entry name" value="vWA-like"/>
    <property type="match status" value="1"/>
</dbReference>
<comment type="catalytic activity">
    <reaction evidence="12">
        <text>ATP + H2O = ADP + phosphate + H(+)</text>
        <dbReference type="Rhea" id="RHEA:13065"/>
        <dbReference type="ChEBI" id="CHEBI:15377"/>
        <dbReference type="ChEBI" id="CHEBI:15378"/>
        <dbReference type="ChEBI" id="CHEBI:30616"/>
        <dbReference type="ChEBI" id="CHEBI:43474"/>
        <dbReference type="ChEBI" id="CHEBI:456216"/>
        <dbReference type="EC" id="3.6.4.12"/>
    </reaction>
</comment>
<dbReference type="SMR" id="Q9I7M8"/>
<keyword evidence="3 12" id="KW-0547">Nucleotide-binding</keyword>
<proteinExistence type="evidence at protein level"/>
<keyword evidence="11 12" id="KW-0539">Nucleus</keyword>
<dbReference type="InterPro" id="IPR024193">
    <property type="entry name" value="Ku80"/>
</dbReference>
<dbReference type="PhylomeDB" id="Q9I7M8"/>
<dbReference type="EC" id="3.6.4.12" evidence="12"/>
<evidence type="ECO:0000256" key="2">
    <source>
        <dbReference type="ARBA" id="ARBA00007726"/>
    </source>
</evidence>
<dbReference type="GO" id="GO:0003684">
    <property type="term" value="F:damaged DNA binding"/>
    <property type="evidence" value="ECO:0007669"/>
    <property type="project" value="InterPro"/>
</dbReference>
<dbReference type="GO" id="GO:0043564">
    <property type="term" value="C:Ku70:Ku80 complex"/>
    <property type="evidence" value="ECO:0000318"/>
    <property type="project" value="GO_Central"/>
</dbReference>
<dbReference type="FlyBase" id="FBgn0041627">
    <property type="gene designation" value="Ku80"/>
</dbReference>
<organism evidence="14 16">
    <name type="scientific">Drosophila melanogaster</name>
    <name type="common">Fruit fly</name>
    <dbReference type="NCBI Taxonomy" id="7227"/>
    <lineage>
        <taxon>Eukaryota</taxon>
        <taxon>Metazoa</taxon>
        <taxon>Ecdysozoa</taxon>
        <taxon>Arthropoda</taxon>
        <taxon>Hexapoda</taxon>
        <taxon>Insecta</taxon>
        <taxon>Pterygota</taxon>
        <taxon>Neoptera</taxon>
        <taxon>Endopterygota</taxon>
        <taxon>Diptera</taxon>
        <taxon>Brachycera</taxon>
        <taxon>Muscomorpha</taxon>
        <taxon>Ephydroidea</taxon>
        <taxon>Drosophilidae</taxon>
        <taxon>Drosophila</taxon>
        <taxon>Sophophora</taxon>
    </lineage>
</organism>
<reference evidence="14 16" key="2">
    <citation type="journal article" date="2002" name="Genome Biol.">
        <title>Finishing a whole-genome shotgun: release 3 of the Drosophila melanogaster euchromatic genome sequence.</title>
        <authorList>
            <person name="Celniker S.E."/>
            <person name="Wheeler D.A."/>
            <person name="Kronmiller B."/>
            <person name="Carlson J.W."/>
            <person name="Halpern A."/>
            <person name="Patel S."/>
            <person name="Adams M."/>
            <person name="Champe M."/>
            <person name="Dugan S.P."/>
            <person name="Frise E."/>
            <person name="Hodgson A."/>
            <person name="George R.A."/>
            <person name="Hoskins R.A."/>
            <person name="Laverty T."/>
            <person name="Muzny D.M."/>
            <person name="Nelson C.R."/>
            <person name="Pacleb J.M."/>
            <person name="Park S."/>
            <person name="Pfeiffer B.D."/>
            <person name="Richards S."/>
            <person name="Sodergren E.J."/>
            <person name="Svirskas R."/>
            <person name="Tabor P.E."/>
            <person name="Wan K."/>
            <person name="Stapleton M."/>
            <person name="Sutton G.G."/>
            <person name="Venter C."/>
            <person name="Weinstock G."/>
            <person name="Scherer S.E."/>
            <person name="Myers E.W."/>
            <person name="Gibbs R.A."/>
            <person name="Rubin G.M."/>
        </authorList>
    </citation>
    <scope>NUCLEOTIDE SEQUENCE [LARGE SCALE GENOMIC DNA]</scope>
    <source>
        <strain evidence="16">Berkeley</strain>
    </source>
</reference>
<dbReference type="SUPFAM" id="SSF101420">
    <property type="entry name" value="C-terminal domain of Ku80"/>
    <property type="match status" value="1"/>
</dbReference>
<evidence type="ECO:0007829" key="17">
    <source>
        <dbReference type="PeptideAtlas" id="Q9I7M8"/>
    </source>
</evidence>
<evidence type="ECO:0000256" key="7">
    <source>
        <dbReference type="ARBA" id="ARBA00022840"/>
    </source>
</evidence>
<dbReference type="OMA" id="MASNKEC"/>
<evidence type="ECO:0000313" key="14">
    <source>
        <dbReference type="EMBL" id="AAG22435.1"/>
    </source>
</evidence>
<keyword evidence="8 12" id="KW-0238">DNA-binding</keyword>
<dbReference type="VEuPathDB" id="VectorBase:FBgn0041627"/>
<dbReference type="KEGG" id="dme:Dmel_CG18801"/>
<dbReference type="GO" id="GO:0005524">
    <property type="term" value="F:ATP binding"/>
    <property type="evidence" value="ECO:0007669"/>
    <property type="project" value="UniProtKB-UniRule"/>
</dbReference>
<keyword evidence="5 12" id="KW-0378">Hydrolase</keyword>
<evidence type="ECO:0000313" key="15">
    <source>
        <dbReference type="FlyBase" id="FBgn0041627"/>
    </source>
</evidence>
<reference evidence="14 16" key="8">
    <citation type="journal article" date="2007" name="Science">
        <title>Sequence finishing and mapping of Drosophila melanogaster heterochromatin.</title>
        <authorList>
            <person name="Hoskins R.A."/>
            <person name="Carlson J.W."/>
            <person name="Kennedy C."/>
            <person name="Acevedo D."/>
            <person name="Evans-Holm M."/>
            <person name="Frise E."/>
            <person name="Wan K.H."/>
            <person name="Park S."/>
            <person name="Mendez-Lago M."/>
            <person name="Rossi F."/>
            <person name="Villasante A."/>
            <person name="Dimitri P."/>
            <person name="Karpen G.H."/>
            <person name="Celniker S.E."/>
        </authorList>
    </citation>
    <scope>NUCLEOTIDE SEQUENCE [LARGE SCALE GENOMIC DNA]</scope>
    <source>
        <strain evidence="16">Berkeley</strain>
    </source>
</reference>
<dbReference type="PaxDb" id="7227-FBpp0080322"/>
<dbReference type="AGR" id="FB:FBgn0041627"/>
<evidence type="ECO:0000259" key="13">
    <source>
        <dbReference type="SMART" id="SM00559"/>
    </source>
</evidence>
<dbReference type="GO" id="GO:0003678">
    <property type="term" value="F:DNA helicase activity"/>
    <property type="evidence" value="ECO:0007669"/>
    <property type="project" value="UniProtKB-EC"/>
</dbReference>
<keyword evidence="17" id="KW-1267">Proteomics identification</keyword>
<dbReference type="RefSeq" id="NP_609767.2">
    <property type="nucleotide sequence ID" value="NM_135923.3"/>
</dbReference>
<evidence type="ECO:0000256" key="5">
    <source>
        <dbReference type="ARBA" id="ARBA00022801"/>
    </source>
</evidence>
<comment type="similarity">
    <text evidence="2 12">Belongs to the ku80 family.</text>
</comment>
<dbReference type="InterPro" id="IPR005161">
    <property type="entry name" value="Ku_N"/>
</dbReference>
<gene>
    <name evidence="14 15" type="primary">Ku80</name>
    <name evidence="14" type="synonym">BG:DS09217.6</name>
    <name evidence="14" type="synonym">Dmel\CG18801</name>
    <name evidence="14" type="synonym">DmKu80</name>
    <name evidence="14" type="synonym">Ku</name>
    <name evidence="14" type="synonym">KU80</name>
    <name evidence="14" type="synonym">ku80</name>
    <name evidence="14 15" type="ORF">CG18801</name>
    <name evidence="14" type="ORF">Dmel_CG18801</name>
</gene>
<keyword evidence="10 12" id="KW-0234">DNA repair</keyword>
<dbReference type="CTD" id="34930"/>
<dbReference type="Gene3D" id="1.25.40.240">
    <property type="entry name" value="Ku, C-terminal domain"/>
    <property type="match status" value="1"/>
</dbReference>
<evidence type="ECO:0000256" key="11">
    <source>
        <dbReference type="ARBA" id="ARBA00023242"/>
    </source>
</evidence>
<dbReference type="Reactome" id="R-DME-6798695">
    <property type="pathway name" value="Neutrophil degranulation"/>
</dbReference>
<feature type="domain" description="Ku" evidence="13">
    <location>
        <begin position="275"/>
        <end position="415"/>
    </location>
</feature>
<dbReference type="HOGENOM" id="CLU_394457_0_0_1"/>
<dbReference type="ExpressionAtlas" id="Q9I7M8">
    <property type="expression patterns" value="baseline and differential"/>
</dbReference>
<reference evidence="14 16" key="5">
    <citation type="journal article" date="2002" name="Genome Biol.">
        <title>Heterochromatic sequences in a Drosophila whole-genome shotgun assembly.</title>
        <authorList>
            <person name="Hoskins R.A."/>
            <person name="Smith C.D."/>
            <person name="Carlson J.W."/>
            <person name="Carvalho A.B."/>
            <person name="Halpern A."/>
            <person name="Kaminker J.S."/>
            <person name="Kennedy C."/>
            <person name="Mungall C.J."/>
            <person name="Sullivan B.A."/>
            <person name="Sutton G.G."/>
            <person name="Yasuhara J.C."/>
            <person name="Wakimoto B.T."/>
            <person name="Myers E.W."/>
            <person name="Celniker S.E."/>
            <person name="Rubin G.M."/>
            <person name="Karpen G.H."/>
        </authorList>
    </citation>
    <scope>NUCLEOTIDE SEQUENCE [LARGE SCALE GENOMIC DNA]</scope>
    <source>
        <strain evidence="16">Berkeley</strain>
    </source>
</reference>
<reference evidence="14 16" key="9">
    <citation type="journal article" date="2015" name="G3 (Bethesda)">
        <title>Gene Model Annotations for Drosophila melanogaster: Impact of High-Throughput Data.</title>
        <authorList>
            <consortium name="FlyBase Consortium"/>
            <person name="Matthews B.B."/>
            <person name="Dos Santos G."/>
            <person name="Crosby M.A."/>
            <person name="Emmert D.B."/>
            <person name="St Pierre S.E."/>
            <person name="Gramates L.S."/>
            <person name="Zhou P."/>
            <person name="Schroeder A.J."/>
            <person name="Falls K."/>
            <person name="Strelets V."/>
            <person name="Russo S.M."/>
            <person name="Gelbart W.M."/>
            <person name="null"/>
        </authorList>
    </citation>
    <scope>NUCLEOTIDE SEQUENCE [LARGE SCALE GENOMIC DNA]</scope>
    <source>
        <strain evidence="16">Berkeley</strain>
    </source>
</reference>
<evidence type="ECO:0000256" key="3">
    <source>
        <dbReference type="ARBA" id="ARBA00022741"/>
    </source>
</evidence>
<evidence type="ECO:0000256" key="6">
    <source>
        <dbReference type="ARBA" id="ARBA00022806"/>
    </source>
</evidence>
<dbReference type="InParanoid" id="Q9I7M8"/>
<evidence type="ECO:0000256" key="12">
    <source>
        <dbReference type="PIRNR" id="PIRNR016570"/>
    </source>
</evidence>
<evidence type="ECO:0000256" key="10">
    <source>
        <dbReference type="ARBA" id="ARBA00023204"/>
    </source>
</evidence>
<dbReference type="OrthoDB" id="30826at2759"/>
<comment type="subcellular location">
    <subcellularLocation>
        <location evidence="1 12">Nucleus</location>
    </subcellularLocation>
</comment>
<dbReference type="InterPro" id="IPR006164">
    <property type="entry name" value="DNA_bd_Ku70/Ku80"/>
</dbReference>
<dbReference type="GO" id="GO:0008094">
    <property type="term" value="F:ATP-dependent activity, acting on DNA"/>
    <property type="evidence" value="ECO:0000250"/>
    <property type="project" value="FlyBase"/>
</dbReference>
<dbReference type="GO" id="GO:0042162">
    <property type="term" value="F:telomeric DNA binding"/>
    <property type="evidence" value="ECO:0000318"/>
    <property type="project" value="GO_Central"/>
</dbReference>
<dbReference type="FunCoup" id="Q9I7M8">
    <property type="interactions" value="1550"/>
</dbReference>
<dbReference type="eggNOG" id="KOG1471">
    <property type="taxonomic scope" value="Eukaryota"/>
</dbReference>
<dbReference type="InterPro" id="IPR036494">
    <property type="entry name" value="Ku_C_sf"/>
</dbReference>
<dbReference type="GO" id="GO:0006303">
    <property type="term" value="P:double-strand break repair via nonhomologous end joining"/>
    <property type="evidence" value="ECO:0000315"/>
    <property type="project" value="FlyBase"/>
</dbReference>
<dbReference type="Pfam" id="PF03731">
    <property type="entry name" value="Ku_N"/>
    <property type="match status" value="1"/>
</dbReference>
<reference evidence="14 16" key="1">
    <citation type="journal article" date="2000" name="Science">
        <title>The genome sequence of Drosophila melanogaster.</title>
        <authorList>
            <person name="Adams M.D."/>
            <person name="Celniker S.E."/>
            <person name="Holt R.A."/>
            <person name="Evans C.A."/>
            <person name="Gocayne J.D."/>
            <person name="Amanatides P.G."/>
            <person name="Scherer S.E."/>
            <person name="Li P.W."/>
            <person name="Hoskins R.A."/>
            <person name="Galle R.F."/>
            <person name="George R.A."/>
            <person name="Lewis S.E."/>
            <person name="Richards S."/>
            <person name="Ashburner M."/>
            <person name="Henderson S.N."/>
            <person name="Sutton G.G."/>
            <person name="Wortman J.R."/>
            <person name="Yandell M.D."/>
            <person name="Zhang Q."/>
            <person name="Chen L.X."/>
            <person name="Brandon R.C."/>
            <person name="Rogers Y.H."/>
            <person name="Blazej R.G."/>
            <person name="Champe M."/>
            <person name="Pfeiffer B.D."/>
            <person name="Wan K.H."/>
            <person name="Doyle C."/>
            <person name="Baxter E.G."/>
            <person name="Helt G."/>
            <person name="Nelson C.R."/>
            <person name="Gabor G.L."/>
            <person name="Abril J.F."/>
            <person name="Agbayani A."/>
            <person name="An H.J."/>
            <person name="Andrews-Pfannkoch C."/>
            <person name="Baldwin D."/>
            <person name="Ballew R.M."/>
            <person name="Basu A."/>
            <person name="Baxendale J."/>
            <person name="Bayraktaroglu L."/>
            <person name="Beasley E.M."/>
            <person name="Beeson K.Y."/>
            <person name="Benos P.V."/>
            <person name="Berman B.P."/>
            <person name="Bhandari D."/>
            <person name="Bolshakov S."/>
            <person name="Borkova D."/>
            <person name="Botchan M.R."/>
            <person name="Bouck J."/>
            <person name="Brokstein P."/>
            <person name="Brottier P."/>
            <person name="Burtis K.C."/>
            <person name="Busam D.A."/>
            <person name="Butler H."/>
            <person name="Cadieu E."/>
            <person name="Center A."/>
            <person name="Chandra I."/>
            <person name="Cherry J.M."/>
            <person name="Cawley S."/>
            <person name="Dahlke C."/>
            <person name="Davenport L.B."/>
            <person name="Davies P."/>
            <person name="de Pablos B."/>
            <person name="Delcher A."/>
            <person name="Deng Z."/>
            <person name="Mays A.D."/>
            <person name="Dew I."/>
            <person name="Dietz S.M."/>
            <person name="Dodson K."/>
            <person name="Doup L.E."/>
            <person name="Downes M."/>
            <person name="Dugan-Rocha S."/>
            <person name="Dunkov B.C."/>
            <person name="Dunn P."/>
            <person name="Durbin K.J."/>
            <person name="Evangelista C.C."/>
            <person name="Ferraz C."/>
            <person name="Ferriera S."/>
            <person name="Fleischmann W."/>
            <person name="Fosler C."/>
            <person name="Gabrielian A.E."/>
            <person name="Garg N.S."/>
            <person name="Gelbart W.M."/>
            <person name="Glasser K."/>
            <person name="Glodek A."/>
            <person name="Gong F."/>
            <person name="Gorrell J.H."/>
            <person name="Gu Z."/>
            <person name="Guan P."/>
            <person name="Harris M."/>
            <person name="Harris N.L."/>
            <person name="Harvey D."/>
            <person name="Heiman T.J."/>
            <person name="Hernandez J.R."/>
            <person name="Houck J."/>
            <person name="Hostin D."/>
            <person name="Houston K.A."/>
            <person name="Howland T.J."/>
            <person name="Wei M.H."/>
            <person name="Ibegwam C."/>
            <person name="Jalali M."/>
            <person name="Kalush F."/>
            <person name="Karpen G.H."/>
            <person name="Ke Z."/>
            <person name="Kennison J.A."/>
            <person name="Ketchum K.A."/>
            <person name="Kimmel B.E."/>
            <person name="Kodira C.D."/>
            <person name="Kraft C."/>
            <person name="Kravitz S."/>
            <person name="Kulp D."/>
            <person name="Lai Z."/>
            <person name="Lasko P."/>
            <person name="Lei Y."/>
            <person name="Levitsky A.A."/>
            <person name="Li J."/>
            <person name="Li Z."/>
            <person name="Liang Y."/>
            <person name="Lin X."/>
            <person name="Liu X."/>
            <person name="Mattei B."/>
            <person name="McIntosh T.C."/>
            <person name="McLeod M.P."/>
            <person name="McPherson D."/>
            <person name="Merkulov G."/>
            <person name="Milshina N.V."/>
            <person name="Mobarry C."/>
            <person name="Morris J."/>
            <person name="Moshrefi A."/>
            <person name="Mount S.M."/>
            <person name="Moy M."/>
            <person name="Murphy B."/>
            <person name="Murphy L."/>
            <person name="Muzny D.M."/>
            <person name="Nelson D.L."/>
            <person name="Nelson D.R."/>
            <person name="Nelson K.A."/>
            <person name="Nixon K."/>
            <person name="Nusskern D.R."/>
            <person name="Pacleb J.M."/>
            <person name="Palazzolo M."/>
            <person name="Pittman G.S."/>
            <person name="Pan S."/>
            <person name="Pollard J."/>
            <person name="Puri V."/>
            <person name="Reese M.G."/>
            <person name="Reinert K."/>
            <person name="Remington K."/>
            <person name="Saunders R.D."/>
            <person name="Scheeler F."/>
            <person name="Shen H."/>
            <person name="Shue B.C."/>
            <person name="Siden-Kiamos I."/>
            <person name="Simpson M."/>
            <person name="Skupski M.P."/>
            <person name="Smith T."/>
            <person name="Spier E."/>
            <person name="Spradling A.C."/>
            <person name="Stapleton M."/>
            <person name="Strong R."/>
            <person name="Sun E."/>
            <person name="Svirskas R."/>
            <person name="Tector C."/>
            <person name="Turner R."/>
            <person name="Venter E."/>
            <person name="Wang A.H."/>
            <person name="Wang X."/>
            <person name="Wang Z.Y."/>
            <person name="Wassarman D.A."/>
            <person name="Weinstock G.M."/>
            <person name="Weissenbach J."/>
            <person name="Williams S.M."/>
            <person name="WoodageT"/>
            <person name="Worley K.C."/>
            <person name="Wu D."/>
            <person name="Yang S."/>
            <person name="Yao Q.A."/>
            <person name="Ye J."/>
            <person name="Yeh R.F."/>
            <person name="Zaveri J.S."/>
            <person name="Zhan M."/>
            <person name="Zhang G."/>
            <person name="Zhao Q."/>
            <person name="Zheng L."/>
            <person name="Zheng X.H."/>
            <person name="Zhong F.N."/>
            <person name="Zhong W."/>
            <person name="Zhou X."/>
            <person name="Zhu S."/>
            <person name="Zhu X."/>
            <person name="Smith H.O."/>
            <person name="Gibbs R.A."/>
            <person name="Myers E.W."/>
            <person name="Rubin G.M."/>
            <person name="Venter J.C."/>
        </authorList>
    </citation>
    <scope>NUCLEOTIDE SEQUENCE [LARGE SCALE GENOMIC DNA]</scope>
    <source>
        <strain evidence="16">Berkeley</strain>
    </source>
</reference>
<dbReference type="InterPro" id="IPR016194">
    <property type="entry name" value="SPOC-like_C_dom_sf"/>
</dbReference>
<reference evidence="14 16" key="4">
    <citation type="journal article" date="2002" name="Genome Biol.">
        <title>The transposable elements of the Drosophila melanogaster euchromatin: a genomics perspective.</title>
        <authorList>
            <person name="Kaminker J.S."/>
            <person name="Bergman C.M."/>
            <person name="Kronmiller B."/>
            <person name="Carlson J."/>
            <person name="Svirskas R."/>
            <person name="Patel S."/>
            <person name="Frise E."/>
            <person name="Wheeler D.A."/>
            <person name="Lewis S.E."/>
            <person name="Rubin G.M."/>
            <person name="Ashburner M."/>
            <person name="Celniker S.E."/>
        </authorList>
    </citation>
    <scope>NUCLEOTIDE SEQUENCE [LARGE SCALE GENOMIC DNA]</scope>
    <source>
        <strain evidence="16">Berkeley</strain>
    </source>
</reference>
<evidence type="ECO:0000256" key="1">
    <source>
        <dbReference type="ARBA" id="ARBA00004123"/>
    </source>
</evidence>
<dbReference type="Pfam" id="PF08785">
    <property type="entry name" value="Ku_PK_bind"/>
    <property type="match status" value="1"/>
</dbReference>
<dbReference type="GeneID" id="34930"/>
<dbReference type="CDD" id="cd00873">
    <property type="entry name" value="KU80"/>
    <property type="match status" value="1"/>
</dbReference>
<dbReference type="FunFam" id="2.40.290.10:FF:000013">
    <property type="entry name" value="ATP-dependent DNA helicase II subunit 2"/>
    <property type="match status" value="1"/>
</dbReference>
<evidence type="ECO:0000256" key="4">
    <source>
        <dbReference type="ARBA" id="ARBA00022763"/>
    </source>
</evidence>
<dbReference type="IntAct" id="Q9I7M8">
    <property type="interactions" value="29"/>
</dbReference>
<dbReference type="SUPFAM" id="SSF100939">
    <property type="entry name" value="SPOC domain-like"/>
    <property type="match status" value="1"/>
</dbReference>
<dbReference type="GO" id="GO:0016887">
    <property type="term" value="F:ATP hydrolysis activity"/>
    <property type="evidence" value="ECO:0000250"/>
    <property type="project" value="FlyBase"/>
</dbReference>
<keyword evidence="4 12" id="KW-0227">DNA damage</keyword>
<reference evidence="14 16" key="7">
    <citation type="journal article" date="2007" name="Science">
        <title>The Release 5.1 annotation of Drosophila melanogaster heterochromatin.</title>
        <authorList>
            <person name="Smith C.D."/>
            <person name="Shu S."/>
            <person name="Mungall C.J."/>
            <person name="Karpen G.H."/>
        </authorList>
    </citation>
    <scope>NUCLEOTIDE SEQUENCE [LARGE SCALE GENOMIC DNA]</scope>
    <source>
        <strain evidence="16">Berkeley</strain>
    </source>
</reference>
<dbReference type="SMART" id="SM00559">
    <property type="entry name" value="Ku78"/>
    <property type="match status" value="1"/>
</dbReference>
<keyword evidence="7 12" id="KW-0067">ATP-binding</keyword>
<dbReference type="Gene3D" id="2.40.290.10">
    <property type="match status" value="1"/>
</dbReference>
<dbReference type="BioGRID-ORCS" id="34930">
    <property type="hits" value="0 hits in 1 CRISPR screen"/>
</dbReference>
<accession>Q9I7M8</accession>
<dbReference type="UCSC" id="CG18801-RA">
    <property type="organism name" value="d. melanogaster"/>
</dbReference>
<dbReference type="PANTHER" id="PTHR12604:SF4">
    <property type="entry name" value="X-RAY REPAIR CROSS-COMPLEMENTING PROTEIN 5"/>
    <property type="match status" value="1"/>
</dbReference>
<reference evidence="14 16" key="10">
    <citation type="journal article" date="2015" name="G3 (Bethesda)">
        <title>Gene Model Annotations for Drosophila melanogaster: The Rule-Benders.</title>
        <authorList>
            <consortium name="FlyBase Consortium"/>
            <person name="Crosby M.A."/>
            <person name="Gramates L.S."/>
            <person name="Dos Santos G."/>
            <person name="Matthews B.B."/>
            <person name="St Pierre S.E."/>
            <person name="Zhou P."/>
            <person name="Schroeder A.J."/>
            <person name="Falls K."/>
            <person name="Emmert D.B."/>
            <person name="Russo S.M."/>
            <person name="Gelbart W.M."/>
            <person name="null"/>
        </authorList>
    </citation>
    <scope>NUCLEOTIDE SEQUENCE [LARGE SCALE GENOMIC DNA]</scope>
    <source>
        <strain evidence="16">Berkeley</strain>
    </source>
</reference>
<dbReference type="GO" id="GO:0006310">
    <property type="term" value="P:DNA recombination"/>
    <property type="evidence" value="ECO:0007669"/>
    <property type="project" value="UniProtKB-KW"/>
</dbReference>
<reference evidence="14 16" key="6">
    <citation type="journal article" date="2005" name="PLoS Comput. Biol.">
        <title>Combined evidence annotation of transposable elements in genome sequences.</title>
        <authorList>
            <person name="Quesneville H."/>
            <person name="Bergman C.M."/>
            <person name="Andrieu O."/>
            <person name="Autard D."/>
            <person name="Nouaud D."/>
            <person name="Ashburner M."/>
            <person name="Anxolabehere D."/>
        </authorList>
    </citation>
    <scope>NUCLEOTIDE SEQUENCE [LARGE SCALE GENOMIC DNA]</scope>
    <source>
        <strain evidence="16">Berkeley</strain>
    </source>
</reference>
<dbReference type="PIRSF" id="PIRSF016570">
    <property type="entry name" value="Ku80"/>
    <property type="match status" value="1"/>
</dbReference>
<dbReference type="InterPro" id="IPR036465">
    <property type="entry name" value="vWFA_dom_sf"/>
</dbReference>
<dbReference type="GO" id="GO:0045471">
    <property type="term" value="P:response to ethanol"/>
    <property type="evidence" value="ECO:0000315"/>
    <property type="project" value="FlyBase"/>
</dbReference>
<name>Q9I7M8_DROME</name>
<keyword evidence="6 12" id="KW-0347">Helicase</keyword>
<dbReference type="Bgee" id="FBgn0041627">
    <property type="expression patterns" value="Expressed in adult tracheocyte (Drosophila) in open tracheal system trachea and 38 other cell types or tissues"/>
</dbReference>
<dbReference type="Proteomes" id="UP000000803">
    <property type="component" value="Chromosome 2L"/>
</dbReference>
<keyword evidence="9 12" id="KW-0233">DNA recombination</keyword>
<dbReference type="CDD" id="cd00198">
    <property type="entry name" value="vWFA"/>
    <property type="match status" value="1"/>
</dbReference>
<reference evidence="14 16" key="3">
    <citation type="journal article" date="2002" name="Genome Biol.">
        <title>Annotation of the Drosophila melanogaster euchromatic genome: a systematic review.</title>
        <authorList>
            <person name="Misra S."/>
            <person name="Crosby M.A."/>
            <person name="Mungall C.J."/>
            <person name="Matthews B.B."/>
            <person name="Campbell K.S."/>
            <person name="Hradecky P."/>
            <person name="Huang Y."/>
            <person name="Kaminker J.S."/>
            <person name="Millburn G.H."/>
            <person name="Prochnik S.E."/>
            <person name="Smith C.D."/>
            <person name="Tupy J.L."/>
            <person name="Whitfied E.J."/>
            <person name="Bayraktaroglu L."/>
            <person name="Berman B.P."/>
            <person name="Bettencourt B.R."/>
            <person name="Celniker S.E."/>
            <person name="de Grey A.D."/>
            <person name="Drysdale R.A."/>
            <person name="Harris N.L."/>
            <person name="Richter J."/>
            <person name="Russo S."/>
            <person name="Schroeder A.J."/>
            <person name="Shu S.Q."/>
            <person name="Stapleton M."/>
            <person name="Yamada C."/>
            <person name="Ashburner M."/>
            <person name="Gelbart W.M."/>
            <person name="Rubin G.M."/>
            <person name="Lewis S.E."/>
        </authorList>
    </citation>
    <scope>GENOME REANNOTATION</scope>
    <source>
        <strain evidence="16">Berkeley</strain>
    </source>
</reference>
<dbReference type="GO" id="GO:0000723">
    <property type="term" value="P:telomere maintenance"/>
    <property type="evidence" value="ECO:0000315"/>
    <property type="project" value="FlyBase"/>
</dbReference>
<dbReference type="PANTHER" id="PTHR12604">
    <property type="entry name" value="KU AUTOANTIGEN DNA HELICASE"/>
    <property type="match status" value="1"/>
</dbReference>
<reference evidence="14 16" key="11">
    <citation type="journal article" date="2015" name="Genome Res.">
        <title>The Release 6 reference sequence of the Drosophila melanogaster genome.</title>
        <authorList>
            <person name="Hoskins R.A."/>
            <person name="Carlson J.W."/>
            <person name="Wan K.H."/>
            <person name="Park S."/>
            <person name="Mendez I."/>
            <person name="Galle S.E."/>
            <person name="Booth B.W."/>
            <person name="Pfeiffer B.D."/>
            <person name="George R.A."/>
            <person name="Svirskas R."/>
            <person name="Krzywinski M."/>
            <person name="Schein J."/>
            <person name="Accardo M.C."/>
            <person name="Damia E."/>
            <person name="Messina G."/>
            <person name="Mendez-Lago M."/>
            <person name="de Pablos B."/>
            <person name="Demakova O.V."/>
            <person name="Andreyeva E.N."/>
            <person name="Boldyreva L.V."/>
            <person name="Marra M."/>
            <person name="Carvalho A.B."/>
            <person name="Dimitri P."/>
            <person name="Villasante A."/>
            <person name="Zhimulev I.F."/>
            <person name="Rubin G.M."/>
            <person name="Karpen G.H."/>
            <person name="Celniker S.E."/>
        </authorList>
    </citation>
    <scope>NUCLEOTIDE SEQUENCE [LARGE SCALE GENOMIC DNA]</scope>
    <source>
        <strain evidence="16">Berkeley</strain>
    </source>
</reference>
<dbReference type="Gene3D" id="1.10.1600.10">
    <property type="match status" value="1"/>
</dbReference>
<sequence length="699" mass="79823">MASNKECLIIVLDVRTCAAEEVKLKSAKCVAEILKDKIVCDRKDYVSFVLVGCDTDEIKTEDASHPNVLPFGEPRLCSWQLLLEFFQFVNKTACEDGEWLNGLQAALELQNVATTLRVARRRILLLFDFNDFPQDYEKFNEITDELLGENIELIVGTHNIAYIDNAITSQPQAIFNFSRKCGPDELNNQKYALSLVPRCNATLCSFKEALHTVFKVTNRRPWVWNAKLNIGSKISISLQGIIAMKNQTPVKLVKVWAEKDEIVIRETRHYIKGTEITPLPENLITGYMLGGTPVPYDEAVLEPKEPHPPGLHFFGFIKRNAVPDEYFCGESLYLLVHQKHNQSAAVKLDALVRALVSSDRAILCWKIYSTKFNRPQMVVLLPRLADDTHPATLYMLEVSYTSQHHFWDFPALRTTKTECSEEQLNAIDQLIDSTDLECTLRDTQQPRPWAQNDLLPFDALPSIFEQNVMDILERKVIYDNDKEDKMLKDKNFADVFWRVPDPLEEKSKRAAAIVKKLFPLRYSRAWQEKLLAKEQAENGVAVKSEPAEKEIPLPSDGVGLIDPISDFRRVLASVHTISNATERDARFQALAADTRVVIITLLQRRKQNIGQLGELITLYRQSCIDFNTFLEYDKFAEELKKIALAKNRSEFWQDVMVDKQLGPLVLGEPTLDDELALKAYYTIENWVESGANDMEDVEM</sequence>